<evidence type="ECO:0000256" key="4">
    <source>
        <dbReference type="ARBA" id="ARBA00022786"/>
    </source>
</evidence>
<keyword evidence="3" id="KW-0963">Cytoplasm</keyword>
<dbReference type="GO" id="GO:0005737">
    <property type="term" value="C:cytoplasm"/>
    <property type="evidence" value="ECO:0007669"/>
    <property type="project" value="UniProtKB-SubCell"/>
</dbReference>
<dbReference type="PANTHER" id="PTHR12493:SF0">
    <property type="entry name" value="CUE DOMAIN-CONTAINING PROTEIN 2"/>
    <property type="match status" value="1"/>
</dbReference>
<feature type="region of interest" description="Disordered" evidence="6">
    <location>
        <begin position="31"/>
        <end position="71"/>
    </location>
</feature>
<keyword evidence="4" id="KW-0833">Ubl conjugation pathway</keyword>
<evidence type="ECO:0000256" key="5">
    <source>
        <dbReference type="ARBA" id="ARBA00023242"/>
    </source>
</evidence>
<feature type="compositionally biased region" description="Basic residues" evidence="6">
    <location>
        <begin position="48"/>
        <end position="59"/>
    </location>
</feature>
<dbReference type="OrthoDB" id="10060331at2759"/>
<organism evidence="8 9">
    <name type="scientific">Nephila pilipes</name>
    <name type="common">Giant wood spider</name>
    <name type="synonym">Nephila maculata</name>
    <dbReference type="NCBI Taxonomy" id="299642"/>
    <lineage>
        <taxon>Eukaryota</taxon>
        <taxon>Metazoa</taxon>
        <taxon>Ecdysozoa</taxon>
        <taxon>Arthropoda</taxon>
        <taxon>Chelicerata</taxon>
        <taxon>Arachnida</taxon>
        <taxon>Araneae</taxon>
        <taxon>Araneomorphae</taxon>
        <taxon>Entelegynae</taxon>
        <taxon>Araneoidea</taxon>
        <taxon>Nephilidae</taxon>
        <taxon>Nephila</taxon>
    </lineage>
</organism>
<gene>
    <name evidence="8" type="primary">cuedc2-a</name>
    <name evidence="8" type="ORF">NPIL_155731</name>
</gene>
<dbReference type="AlphaFoldDB" id="A0A8X6P9W1"/>
<keyword evidence="5" id="KW-0539">Nucleus</keyword>
<evidence type="ECO:0000313" key="8">
    <source>
        <dbReference type="EMBL" id="GFT59448.1"/>
    </source>
</evidence>
<evidence type="ECO:0000313" key="9">
    <source>
        <dbReference type="Proteomes" id="UP000887013"/>
    </source>
</evidence>
<dbReference type="PROSITE" id="PS51140">
    <property type="entry name" value="CUE"/>
    <property type="match status" value="1"/>
</dbReference>
<evidence type="ECO:0000256" key="6">
    <source>
        <dbReference type="SAM" id="MobiDB-lite"/>
    </source>
</evidence>
<dbReference type="EMBL" id="BMAW01067378">
    <property type="protein sequence ID" value="GFT59448.1"/>
    <property type="molecule type" value="Genomic_DNA"/>
</dbReference>
<reference evidence="8" key="1">
    <citation type="submission" date="2020-08" db="EMBL/GenBank/DDBJ databases">
        <title>Multicomponent nature underlies the extraordinary mechanical properties of spider dragline silk.</title>
        <authorList>
            <person name="Kono N."/>
            <person name="Nakamura H."/>
            <person name="Mori M."/>
            <person name="Yoshida Y."/>
            <person name="Ohtoshi R."/>
            <person name="Malay A.D."/>
            <person name="Moran D.A.P."/>
            <person name="Tomita M."/>
            <person name="Numata K."/>
            <person name="Arakawa K."/>
        </authorList>
    </citation>
    <scope>NUCLEOTIDE SEQUENCE</scope>
</reference>
<proteinExistence type="predicted"/>
<evidence type="ECO:0000256" key="1">
    <source>
        <dbReference type="ARBA" id="ARBA00004123"/>
    </source>
</evidence>
<protein>
    <submittedName>
        <fullName evidence="8">CUE domain-containing protein 2-A</fullName>
    </submittedName>
</protein>
<dbReference type="GO" id="GO:0043130">
    <property type="term" value="F:ubiquitin binding"/>
    <property type="evidence" value="ECO:0007669"/>
    <property type="project" value="InterPro"/>
</dbReference>
<sequence>MLNLAGWLKEGSRKNDKNSIGIAEGNLFKASERQRTVSENSNPGSVSGHRRHVRCRRKSYQSSNSYSSSQSEDDEKCITVNTFENGDLETLLEMFPHLHVVEVKQFLSIADGDCEKAVQLILQKEETGFVVNKSLTSKNNAPQHVPNSKEKVVEDKQLREQILKRYAYIDQDDDVREHKPVAPKTEPKKLIRYRDNKIVSIKGERYSEIKKAEESGDPK</sequence>
<comment type="subcellular location">
    <subcellularLocation>
        <location evidence="2">Cytoplasm</location>
    </subcellularLocation>
    <subcellularLocation>
        <location evidence="1">Nucleus</location>
    </subcellularLocation>
</comment>
<dbReference type="Pfam" id="PF02845">
    <property type="entry name" value="CUE"/>
    <property type="match status" value="1"/>
</dbReference>
<feature type="domain" description="CUE" evidence="7">
    <location>
        <begin position="83"/>
        <end position="126"/>
    </location>
</feature>
<name>A0A8X6P9W1_NEPPI</name>
<comment type="caution">
    <text evidence="8">The sequence shown here is derived from an EMBL/GenBank/DDBJ whole genome shotgun (WGS) entry which is preliminary data.</text>
</comment>
<evidence type="ECO:0000256" key="2">
    <source>
        <dbReference type="ARBA" id="ARBA00004496"/>
    </source>
</evidence>
<dbReference type="Proteomes" id="UP000887013">
    <property type="component" value="Unassembled WGS sequence"/>
</dbReference>
<dbReference type="PANTHER" id="PTHR12493">
    <property type="entry name" value="CUE DOMAIN CONTAINING 2"/>
    <property type="match status" value="1"/>
</dbReference>
<keyword evidence="9" id="KW-1185">Reference proteome</keyword>
<dbReference type="InterPro" id="IPR003892">
    <property type="entry name" value="CUE"/>
</dbReference>
<dbReference type="GO" id="GO:0005634">
    <property type="term" value="C:nucleus"/>
    <property type="evidence" value="ECO:0007669"/>
    <property type="project" value="UniProtKB-SubCell"/>
</dbReference>
<evidence type="ECO:0000256" key="3">
    <source>
        <dbReference type="ARBA" id="ARBA00022490"/>
    </source>
</evidence>
<feature type="compositionally biased region" description="Low complexity" evidence="6">
    <location>
        <begin position="60"/>
        <end position="70"/>
    </location>
</feature>
<evidence type="ECO:0000259" key="7">
    <source>
        <dbReference type="PROSITE" id="PS51140"/>
    </source>
</evidence>
<accession>A0A8X6P9W1</accession>